<proteinExistence type="predicted"/>
<dbReference type="Proteomes" id="UP001235939">
    <property type="component" value="Chromosome 09"/>
</dbReference>
<organism evidence="2 3">
    <name type="scientific">Cordylochernes scorpioides</name>
    <dbReference type="NCBI Taxonomy" id="51811"/>
    <lineage>
        <taxon>Eukaryota</taxon>
        <taxon>Metazoa</taxon>
        <taxon>Ecdysozoa</taxon>
        <taxon>Arthropoda</taxon>
        <taxon>Chelicerata</taxon>
        <taxon>Arachnida</taxon>
        <taxon>Pseudoscorpiones</taxon>
        <taxon>Cheliferoidea</taxon>
        <taxon>Chernetidae</taxon>
        <taxon>Cordylochernes</taxon>
    </lineage>
</organism>
<accession>A0ABY6KV39</accession>
<feature type="compositionally biased region" description="Polar residues" evidence="1">
    <location>
        <begin position="105"/>
        <end position="123"/>
    </location>
</feature>
<feature type="region of interest" description="Disordered" evidence="1">
    <location>
        <begin position="100"/>
        <end position="157"/>
    </location>
</feature>
<feature type="compositionally biased region" description="Acidic residues" evidence="1">
    <location>
        <begin position="494"/>
        <end position="506"/>
    </location>
</feature>
<reference evidence="2 3" key="1">
    <citation type="submission" date="2022-01" db="EMBL/GenBank/DDBJ databases">
        <title>A chromosomal length assembly of Cordylochernes scorpioides.</title>
        <authorList>
            <person name="Zeh D."/>
            <person name="Zeh J."/>
        </authorList>
    </citation>
    <scope>NUCLEOTIDE SEQUENCE [LARGE SCALE GENOMIC DNA]</scope>
    <source>
        <strain evidence="2">IN4F17</strain>
        <tissue evidence="2">Whole Body</tissue>
    </source>
</reference>
<feature type="region of interest" description="Disordered" evidence="1">
    <location>
        <begin position="225"/>
        <end position="661"/>
    </location>
</feature>
<keyword evidence="3" id="KW-1185">Reference proteome</keyword>
<name>A0ABY6KV39_9ARAC</name>
<evidence type="ECO:0000256" key="1">
    <source>
        <dbReference type="SAM" id="MobiDB-lite"/>
    </source>
</evidence>
<feature type="compositionally biased region" description="Basic and acidic residues" evidence="1">
    <location>
        <begin position="241"/>
        <end position="464"/>
    </location>
</feature>
<evidence type="ECO:0000313" key="3">
    <source>
        <dbReference type="Proteomes" id="UP001235939"/>
    </source>
</evidence>
<feature type="compositionally biased region" description="Basic and acidic residues" evidence="1">
    <location>
        <begin position="571"/>
        <end position="591"/>
    </location>
</feature>
<feature type="compositionally biased region" description="Basic and acidic residues" evidence="1">
    <location>
        <begin position="600"/>
        <end position="649"/>
    </location>
</feature>
<evidence type="ECO:0000313" key="2">
    <source>
        <dbReference type="EMBL" id="UYV72548.1"/>
    </source>
</evidence>
<feature type="compositionally biased region" description="Low complexity" evidence="1">
    <location>
        <begin position="130"/>
        <end position="140"/>
    </location>
</feature>
<sequence length="888" mass="97887">MEELNKIREAARGRFTEQVNSLNTELRDPLIDKSGIYAKFDRLEYLHLELVALNERCQGILLAQEAISDDEIDREFGDCEVYIMERFYLEARIRVMRERERDAQAKTSQIPPGASSASPNSETDNQKVIKLQTTSTSLSKSPEESMKNEIEGVEKEDSVKTARATDVKPALAKARMLKEACSAPSIIDIEYEGKKGAVNAIKEKELNAAVEGGEGKETEAAVKCNEVKDSETAVDSFVGVKEAEAKDKAKETEAKPDKVNSKDGDKGDEVKESEGQKAGDEGDGKKDSEAELKSEGAKDSEAEPKGEEVKNSGAESKDYKAKDSEPKGDGVKDSEAEPKGEGVKDSEAKPKDEGMNDSEDRPKGDGVKDSEAKPKGAGVKDSKAKPKGEGVKDSEAKPKGDGVNDSEAKHKGDGVNDSEAKPKGDGVKDSEAKPKDEGMKDSEDQPKSDGVKDSEAKPKGDGVKDSGTAIKGYEPVNHSRAVAEGADQVKISDDETESIDDNEENEERVGKVQASRKLVEARPTGDTESKIKDNYKGTESQDLKTINKSDYAEQGTDSKVEEEKLDAEQGTDSKVEEKLDAEQGTDSKVEEEKLDAEQGTDSKVEEKLDVEQGTDSKVEEKLDAEQGTDSKVKEEKLDAEQGTDPKVEENLDAEQGTESKVEGKIIDPKDWLSEGFIEGVTENPPEVKGHYLPRHLLLKSESKTTPIRPVFDDASCRGRNGLSLRRYLKRRPILLRRIPEIRIKLRENKFGVLADMRRYFQVMAIKENDWDYLRFLWKKKMDAYGAISGGVYGEGAAIVQMAHSLGGEGFDDFTDGDIADNITAKVIREGLALGRKLGNHFMQNDTNVERALRFQRDINRCLAQCEEVYKDLTKNSKNIYRRDIESEI</sequence>
<protein>
    <submittedName>
        <fullName evidence="2">Uncharacterized protein</fullName>
    </submittedName>
</protein>
<feature type="compositionally biased region" description="Basic and acidic residues" evidence="1">
    <location>
        <begin position="141"/>
        <end position="157"/>
    </location>
</feature>
<feature type="compositionally biased region" description="Basic and acidic residues" evidence="1">
    <location>
        <begin position="517"/>
        <end position="562"/>
    </location>
</feature>
<gene>
    <name evidence="2" type="ORF">LAZ67_9003644</name>
</gene>
<dbReference type="EMBL" id="CP092871">
    <property type="protein sequence ID" value="UYV72548.1"/>
    <property type="molecule type" value="Genomic_DNA"/>
</dbReference>